<feature type="compositionally biased region" description="Basic and acidic residues" evidence="1">
    <location>
        <begin position="55"/>
        <end position="69"/>
    </location>
</feature>
<dbReference type="AlphaFoldDB" id="A0A4P7NSS8"/>
<keyword evidence="2" id="KW-0732">Signal</keyword>
<evidence type="ECO:0000313" key="4">
    <source>
        <dbReference type="Proteomes" id="UP000294847"/>
    </source>
</evidence>
<feature type="region of interest" description="Disordered" evidence="1">
    <location>
        <begin position="47"/>
        <end position="69"/>
    </location>
</feature>
<dbReference type="EMBL" id="CP034210">
    <property type="protein sequence ID" value="QBZ65389.1"/>
    <property type="molecule type" value="Genomic_DNA"/>
</dbReference>
<dbReference type="Proteomes" id="UP000294847">
    <property type="component" value="Chromosome 7"/>
</dbReference>
<evidence type="ECO:0000256" key="2">
    <source>
        <dbReference type="SAM" id="SignalP"/>
    </source>
</evidence>
<reference evidence="3 4" key="1">
    <citation type="journal article" date="2019" name="Mol. Biol. Evol.">
        <title>Blast fungal genomes show frequent chromosomal changes, gene gains and losses, and effector gene turnover.</title>
        <authorList>
            <person name="Gomez Luciano L.B."/>
            <person name="Jason Tsai I."/>
            <person name="Chuma I."/>
            <person name="Tosa Y."/>
            <person name="Chen Y.H."/>
            <person name="Li J.Y."/>
            <person name="Li M.Y."/>
            <person name="Jade Lu M.Y."/>
            <person name="Nakayashiki H."/>
            <person name="Li W.H."/>
        </authorList>
    </citation>
    <scope>NUCLEOTIDE SEQUENCE [LARGE SCALE GENOMIC DNA]</scope>
    <source>
        <strain evidence="3">MZ5-1-6</strain>
    </source>
</reference>
<name>A0A4P7NSS8_PYROR</name>
<evidence type="ECO:0000313" key="3">
    <source>
        <dbReference type="EMBL" id="QBZ65389.1"/>
    </source>
</evidence>
<accession>A0A4P7NSS8</accession>
<gene>
    <name evidence="3" type="ORF">PoMZ_12348</name>
</gene>
<proteinExistence type="predicted"/>
<evidence type="ECO:0000256" key="1">
    <source>
        <dbReference type="SAM" id="MobiDB-lite"/>
    </source>
</evidence>
<sequence length="316" mass="34885">MVRSTSTLLAIVASLGFQQFASAIPISGLDRGVIAYGLTTRDIEAQKPEAPSEVLSRRGDAASPETRGEELLEMHQKAIKTNIADSTTSPDKKDATGFDASDPLKRPLVFPETMYGGVHSITKIALPDWRVIAAEWEAVRDLSKDDMGGFEPSGRARRVKLQQSHDRNIVEGVYAEDGDFIALSTADPSRADKDVPVFELVWQSFADVAGDRVNNLRAIYLTDLASDEFRKAAGLNYEDAKQDKDKKVTWEIKNNPRPKRFQRFVGVEPVSGMLMMLMNHHQKLGNKEVTKIITMPAKGSKDLSKVTVALVLEDAK</sequence>
<feature type="chain" id="PRO_5020795472" evidence="2">
    <location>
        <begin position="24"/>
        <end position="316"/>
    </location>
</feature>
<feature type="signal peptide" evidence="2">
    <location>
        <begin position="1"/>
        <end position="23"/>
    </location>
</feature>
<feature type="region of interest" description="Disordered" evidence="1">
    <location>
        <begin position="81"/>
        <end position="100"/>
    </location>
</feature>
<protein>
    <submittedName>
        <fullName evidence="3">Uncharacterized protein</fullName>
    </submittedName>
</protein>
<organism evidence="3 4">
    <name type="scientific">Pyricularia oryzae</name>
    <name type="common">Rice blast fungus</name>
    <name type="synonym">Magnaporthe oryzae</name>
    <dbReference type="NCBI Taxonomy" id="318829"/>
    <lineage>
        <taxon>Eukaryota</taxon>
        <taxon>Fungi</taxon>
        <taxon>Dikarya</taxon>
        <taxon>Ascomycota</taxon>
        <taxon>Pezizomycotina</taxon>
        <taxon>Sordariomycetes</taxon>
        <taxon>Sordariomycetidae</taxon>
        <taxon>Magnaporthales</taxon>
        <taxon>Pyriculariaceae</taxon>
        <taxon>Pyricularia</taxon>
    </lineage>
</organism>